<accession>A0A8H6HNI8</accession>
<sequence>MTETIQINCLFSGESERQMFSVRISPDKTVYDLKTASKSNIQTLSNFDAKGIRLVKVSLAPSDACLASKPSKIKGEEELFSLSAKIKDTFGNLPSGVVHAVVLPPNESDPKLAWLYEKAWGKEWPQHEGTILRTDVVPTSASQSIAMDIDGNQNKDQDNNPVLSTTTTEQAELKYTCLSGMIKVAQFLGMPTEMQDVLLIRNEYLRLVEVIAHVHNVKLKGGLCAVLVTGQPGIGLYQRKSAFLLYLLLHRLERKLPTAVQFSPDEYIIFDEEGANTIPSIPLGSFRDRMRLDKCWALTDSSINLTRPSDLFLGTPEVLIQTSSPKPREWRRWVDQTMACTLVSELPSMLEITAILKELGYNPIDAFHFVNKWGPCTGTIIKIMAARDRVGVETGLKTLAVQAAKEIWAGPSSFTTSKDLIPDKGSTLLFIRPVPNVKASNLCLSFIPTGYLMDVFDECRTMLSKKNALALFRGFSSHSQTGADWGYELAVHNRFCKGGAALPISRVGSVDTLVRPSTNLLPGTEAFLKSAVPDTAFYWIPATINLPGIDGVLGDNAGNVYAVQGTIASAYRSPVEGLKSLWDKVGPRLRAGGCHLWHFVIIADSKLTVDELVPVISQELENQRDMPFISEERRMEVCGCVIPNESETISDAWLDLVL</sequence>
<evidence type="ECO:0000313" key="6">
    <source>
        <dbReference type="Proteomes" id="UP000521943"/>
    </source>
</evidence>
<dbReference type="GO" id="GO:0043657">
    <property type="term" value="C:host cell"/>
    <property type="evidence" value="ECO:0007669"/>
    <property type="project" value="UniProtKB-SubCell"/>
</dbReference>
<evidence type="ECO:0000313" key="5">
    <source>
        <dbReference type="EMBL" id="KAF6749587.1"/>
    </source>
</evidence>
<evidence type="ECO:0000256" key="3">
    <source>
        <dbReference type="ARBA" id="ARBA00022525"/>
    </source>
</evidence>
<dbReference type="OrthoDB" id="19861at2759"/>
<keyword evidence="3" id="KW-0964">Secreted</keyword>
<organism evidence="5 6">
    <name type="scientific">Ephemerocybe angulata</name>
    <dbReference type="NCBI Taxonomy" id="980116"/>
    <lineage>
        <taxon>Eukaryota</taxon>
        <taxon>Fungi</taxon>
        <taxon>Dikarya</taxon>
        <taxon>Basidiomycota</taxon>
        <taxon>Agaricomycotina</taxon>
        <taxon>Agaricomycetes</taxon>
        <taxon>Agaricomycetidae</taxon>
        <taxon>Agaricales</taxon>
        <taxon>Agaricineae</taxon>
        <taxon>Psathyrellaceae</taxon>
        <taxon>Ephemerocybe</taxon>
    </lineage>
</organism>
<dbReference type="Pfam" id="PF20147">
    <property type="entry name" value="Crinkler"/>
    <property type="match status" value="1"/>
</dbReference>
<evidence type="ECO:0000259" key="4">
    <source>
        <dbReference type="Pfam" id="PF20147"/>
    </source>
</evidence>
<evidence type="ECO:0000256" key="2">
    <source>
        <dbReference type="ARBA" id="ARBA00004613"/>
    </source>
</evidence>
<comment type="subcellular location">
    <subcellularLocation>
        <location evidence="1">Host cell</location>
    </subcellularLocation>
    <subcellularLocation>
        <location evidence="2">Secreted</location>
    </subcellularLocation>
</comment>
<reference evidence="5 6" key="1">
    <citation type="submission" date="2020-07" db="EMBL/GenBank/DDBJ databases">
        <title>Comparative genomics of pyrophilous fungi reveals a link between fire events and developmental genes.</title>
        <authorList>
            <consortium name="DOE Joint Genome Institute"/>
            <person name="Steindorff A.S."/>
            <person name="Carver A."/>
            <person name="Calhoun S."/>
            <person name="Stillman K."/>
            <person name="Liu H."/>
            <person name="Lipzen A."/>
            <person name="Pangilinan J."/>
            <person name="Labutti K."/>
            <person name="Bruns T.D."/>
            <person name="Grigoriev I.V."/>
        </authorList>
    </citation>
    <scope>NUCLEOTIDE SEQUENCE [LARGE SCALE GENOMIC DNA]</scope>
    <source>
        <strain evidence="5 6">CBS 144469</strain>
    </source>
</reference>
<gene>
    <name evidence="5" type="ORF">DFP72DRAFT_1048866</name>
</gene>
<dbReference type="InterPro" id="IPR045379">
    <property type="entry name" value="Crinkler_N"/>
</dbReference>
<feature type="domain" description="Crinkler effector protein N-terminal" evidence="4">
    <location>
        <begin position="5"/>
        <end position="102"/>
    </location>
</feature>
<dbReference type="EMBL" id="JACGCI010000062">
    <property type="protein sequence ID" value="KAF6749587.1"/>
    <property type="molecule type" value="Genomic_DNA"/>
</dbReference>
<keyword evidence="6" id="KW-1185">Reference proteome</keyword>
<name>A0A8H6HNI8_9AGAR</name>
<dbReference type="AlphaFoldDB" id="A0A8H6HNI8"/>
<evidence type="ECO:0000256" key="1">
    <source>
        <dbReference type="ARBA" id="ARBA00004340"/>
    </source>
</evidence>
<dbReference type="Proteomes" id="UP000521943">
    <property type="component" value="Unassembled WGS sequence"/>
</dbReference>
<proteinExistence type="predicted"/>
<protein>
    <recommendedName>
        <fullName evidence="4">Crinkler effector protein N-terminal domain-containing protein</fullName>
    </recommendedName>
</protein>
<comment type="caution">
    <text evidence="5">The sequence shown here is derived from an EMBL/GenBank/DDBJ whole genome shotgun (WGS) entry which is preliminary data.</text>
</comment>
<dbReference type="GO" id="GO:0005576">
    <property type="term" value="C:extracellular region"/>
    <property type="evidence" value="ECO:0007669"/>
    <property type="project" value="UniProtKB-SubCell"/>
</dbReference>